<dbReference type="InterPro" id="IPR049172">
    <property type="entry name" value="DUF6857_pln"/>
</dbReference>
<reference evidence="4" key="1">
    <citation type="journal article" date="2023" name="Plant J.">
        <title>The genome of the king protea, Protea cynaroides.</title>
        <authorList>
            <person name="Chang J."/>
            <person name="Duong T.A."/>
            <person name="Schoeman C."/>
            <person name="Ma X."/>
            <person name="Roodt D."/>
            <person name="Barker N."/>
            <person name="Li Z."/>
            <person name="Van de Peer Y."/>
            <person name="Mizrachi E."/>
        </authorList>
    </citation>
    <scope>NUCLEOTIDE SEQUENCE</scope>
    <source>
        <tissue evidence="4">Young leaves</tissue>
    </source>
</reference>
<dbReference type="PANTHER" id="PTHR31928">
    <property type="entry name" value="EXPRESSED PROTEIN"/>
    <property type="match status" value="1"/>
</dbReference>
<feature type="domain" description="DUF6857" evidence="3">
    <location>
        <begin position="287"/>
        <end position="600"/>
    </location>
</feature>
<protein>
    <submittedName>
        <fullName evidence="4">Uncharacterized protein</fullName>
    </submittedName>
</protein>
<dbReference type="Pfam" id="PF06075">
    <property type="entry name" value="DUF936"/>
    <property type="match status" value="1"/>
</dbReference>
<evidence type="ECO:0000313" key="4">
    <source>
        <dbReference type="EMBL" id="KAJ4979469.1"/>
    </source>
</evidence>
<feature type="compositionally biased region" description="Polar residues" evidence="1">
    <location>
        <begin position="237"/>
        <end position="261"/>
    </location>
</feature>
<evidence type="ECO:0000259" key="3">
    <source>
        <dbReference type="Pfam" id="PF21647"/>
    </source>
</evidence>
<dbReference type="AlphaFoldDB" id="A0A9Q0R1E3"/>
<dbReference type="PANTHER" id="PTHR31928:SF7">
    <property type="entry name" value="FACTOR 1-DELTA, PUTATIVE (DUF936)-RELATED"/>
    <property type="match status" value="1"/>
</dbReference>
<keyword evidence="5" id="KW-1185">Reference proteome</keyword>
<feature type="region of interest" description="Disordered" evidence="1">
    <location>
        <begin position="457"/>
        <end position="481"/>
    </location>
</feature>
<dbReference type="Pfam" id="PF21647">
    <property type="entry name" value="DUF6857"/>
    <property type="match status" value="1"/>
</dbReference>
<name>A0A9Q0R1E3_9MAGN</name>
<feature type="region of interest" description="Disordered" evidence="1">
    <location>
        <begin position="201"/>
        <end position="280"/>
    </location>
</feature>
<feature type="compositionally biased region" description="Polar residues" evidence="1">
    <location>
        <begin position="201"/>
        <end position="215"/>
    </location>
</feature>
<dbReference type="InterPro" id="IPR048297">
    <property type="entry name" value="DUF936_dom_pln"/>
</dbReference>
<feature type="region of interest" description="Disordered" evidence="1">
    <location>
        <begin position="138"/>
        <end position="181"/>
    </location>
</feature>
<dbReference type="EMBL" id="JAMYWD010000002">
    <property type="protein sequence ID" value="KAJ4979469.1"/>
    <property type="molecule type" value="Genomic_DNA"/>
</dbReference>
<sequence length="609" mass="66586">MASLTPGVLLKLLQHASDRNVKVTGEHRSALLQVIEIVPALAAGDDPWHSRGFFLKVSDSLHSSYVSICDEDVDLIFSNKIQLGQFLHVSRLDSAYPVPVLRGIKPVPKKRPCIGNPTDLVSSDCLLVRPNVDILKAGQGSENMKNAAKKDGLKTTQVRRSPEPGAHTKSRRTTLGNNANVEDLDLGRLSLDSMRKGWDNSLGSKNANGVRSPSSFKPKATSGFSDTASVLSDKRTSSGSNSAQKHQCLNYSPPSNKSGLSTKIPKGPKDSKPKEGNSSCHLVKVPVSSQKVSDQSISWESLPSSIHALGKDAFRYRNAAFVAAVDALQEASATECVIRCMSMFSELCGSVLQDSPGHLVEQFLDLHQSMVQASTVVNALLATRNPEGKTSSSNEQSELPEACKNLTGKAANATSWVQAALDTDISKFSLFVKQDRKETLQNGKYYYVVLEKSASTKDVNHNSPSPKNKHGPKIQGSLCDLNTKKVPSPKRRVIVPAPKRTTAEKEKWLQGSGLKDAASLVRRLLLFSRGWFLKYLEDSLSNGFGLKREEGDDITGFLGQLKRINQWLEDAVSDNIEVNERIESLRKELYGFLLEHVDASVLPSRRSMN</sequence>
<proteinExistence type="predicted"/>
<evidence type="ECO:0000256" key="1">
    <source>
        <dbReference type="SAM" id="MobiDB-lite"/>
    </source>
</evidence>
<comment type="caution">
    <text evidence="4">The sequence shown here is derived from an EMBL/GenBank/DDBJ whole genome shotgun (WGS) entry which is preliminary data.</text>
</comment>
<dbReference type="InterPro" id="IPR010341">
    <property type="entry name" value="DUF936_pln"/>
</dbReference>
<accession>A0A9Q0R1E3</accession>
<evidence type="ECO:0000313" key="5">
    <source>
        <dbReference type="Proteomes" id="UP001141806"/>
    </source>
</evidence>
<evidence type="ECO:0000259" key="2">
    <source>
        <dbReference type="Pfam" id="PF06075"/>
    </source>
</evidence>
<organism evidence="4 5">
    <name type="scientific">Protea cynaroides</name>
    <dbReference type="NCBI Taxonomy" id="273540"/>
    <lineage>
        <taxon>Eukaryota</taxon>
        <taxon>Viridiplantae</taxon>
        <taxon>Streptophyta</taxon>
        <taxon>Embryophyta</taxon>
        <taxon>Tracheophyta</taxon>
        <taxon>Spermatophyta</taxon>
        <taxon>Magnoliopsida</taxon>
        <taxon>Proteales</taxon>
        <taxon>Proteaceae</taxon>
        <taxon>Protea</taxon>
    </lineage>
</organism>
<dbReference type="OrthoDB" id="1888344at2759"/>
<dbReference type="Proteomes" id="UP001141806">
    <property type="component" value="Unassembled WGS sequence"/>
</dbReference>
<gene>
    <name evidence="4" type="ORF">NE237_010249</name>
</gene>
<feature type="domain" description="DUF936" evidence="2">
    <location>
        <begin position="4"/>
        <end position="121"/>
    </location>
</feature>